<gene>
    <name evidence="1" type="ORF">QBC38DRAFT_461307</name>
</gene>
<reference evidence="1" key="1">
    <citation type="journal article" date="2023" name="Mol. Phylogenet. Evol.">
        <title>Genome-scale phylogeny and comparative genomics of the fungal order Sordariales.</title>
        <authorList>
            <person name="Hensen N."/>
            <person name="Bonometti L."/>
            <person name="Westerberg I."/>
            <person name="Brannstrom I.O."/>
            <person name="Guillou S."/>
            <person name="Cros-Aarteil S."/>
            <person name="Calhoun S."/>
            <person name="Haridas S."/>
            <person name="Kuo A."/>
            <person name="Mondo S."/>
            <person name="Pangilinan J."/>
            <person name="Riley R."/>
            <person name="LaButti K."/>
            <person name="Andreopoulos B."/>
            <person name="Lipzen A."/>
            <person name="Chen C."/>
            <person name="Yan M."/>
            <person name="Daum C."/>
            <person name="Ng V."/>
            <person name="Clum A."/>
            <person name="Steindorff A."/>
            <person name="Ohm R.A."/>
            <person name="Martin F."/>
            <person name="Silar P."/>
            <person name="Natvig D.O."/>
            <person name="Lalanne C."/>
            <person name="Gautier V."/>
            <person name="Ament-Velasquez S.L."/>
            <person name="Kruys A."/>
            <person name="Hutchinson M.I."/>
            <person name="Powell A.J."/>
            <person name="Barry K."/>
            <person name="Miller A.N."/>
            <person name="Grigoriev I.V."/>
            <person name="Debuchy R."/>
            <person name="Gladieux P."/>
            <person name="Hiltunen Thoren M."/>
            <person name="Johannesson H."/>
        </authorList>
    </citation>
    <scope>NUCLEOTIDE SEQUENCE</scope>
    <source>
        <strain evidence="1">CBS 990.96</strain>
    </source>
</reference>
<dbReference type="Proteomes" id="UP001301958">
    <property type="component" value="Unassembled WGS sequence"/>
</dbReference>
<reference evidence="1" key="2">
    <citation type="submission" date="2023-05" db="EMBL/GenBank/DDBJ databases">
        <authorList>
            <consortium name="Lawrence Berkeley National Laboratory"/>
            <person name="Steindorff A."/>
            <person name="Hensen N."/>
            <person name="Bonometti L."/>
            <person name="Westerberg I."/>
            <person name="Brannstrom I.O."/>
            <person name="Guillou S."/>
            <person name="Cros-Aarteil S."/>
            <person name="Calhoun S."/>
            <person name="Haridas S."/>
            <person name="Kuo A."/>
            <person name="Mondo S."/>
            <person name="Pangilinan J."/>
            <person name="Riley R."/>
            <person name="Labutti K."/>
            <person name="Andreopoulos B."/>
            <person name="Lipzen A."/>
            <person name="Chen C."/>
            <person name="Yanf M."/>
            <person name="Daum C."/>
            <person name="Ng V."/>
            <person name="Clum A."/>
            <person name="Ohm R."/>
            <person name="Martin F."/>
            <person name="Silar P."/>
            <person name="Natvig D."/>
            <person name="Lalanne C."/>
            <person name="Gautier V."/>
            <person name="Ament-Velasquez S.L."/>
            <person name="Kruys A."/>
            <person name="Hutchinson M.I."/>
            <person name="Powell A.J."/>
            <person name="Barry K."/>
            <person name="Miller A.N."/>
            <person name="Grigoriev I.V."/>
            <person name="Debuchy R."/>
            <person name="Gladieux P."/>
            <person name="Thoren M.H."/>
            <person name="Johannesson H."/>
        </authorList>
    </citation>
    <scope>NUCLEOTIDE SEQUENCE</scope>
    <source>
        <strain evidence="1">CBS 990.96</strain>
    </source>
</reference>
<dbReference type="AlphaFoldDB" id="A0AAN7BGJ2"/>
<protein>
    <submittedName>
        <fullName evidence="1">Uncharacterized protein</fullName>
    </submittedName>
</protein>
<accession>A0AAN7BGJ2</accession>
<comment type="caution">
    <text evidence="1">The sequence shown here is derived from an EMBL/GenBank/DDBJ whole genome shotgun (WGS) entry which is preliminary data.</text>
</comment>
<name>A0AAN7BGJ2_9PEZI</name>
<proteinExistence type="predicted"/>
<sequence>MTIVRLSTGRNSKRSLPKYFAAVRHDTERAKSPGCNRLPKRRVHDDMVYWPLVLLPEIEEGDKLRTELCEQTVVCLKMEFAFGLVLRKNGDDWERIGDINTFRGYCREEKKVKKGQLGEGKFLRYSGMEDIPSAT</sequence>
<evidence type="ECO:0000313" key="2">
    <source>
        <dbReference type="Proteomes" id="UP001301958"/>
    </source>
</evidence>
<evidence type="ECO:0000313" key="1">
    <source>
        <dbReference type="EMBL" id="KAK4221590.1"/>
    </source>
</evidence>
<dbReference type="EMBL" id="MU865532">
    <property type="protein sequence ID" value="KAK4221590.1"/>
    <property type="molecule type" value="Genomic_DNA"/>
</dbReference>
<keyword evidence="2" id="KW-1185">Reference proteome</keyword>
<organism evidence="1 2">
    <name type="scientific">Podospora fimiseda</name>
    <dbReference type="NCBI Taxonomy" id="252190"/>
    <lineage>
        <taxon>Eukaryota</taxon>
        <taxon>Fungi</taxon>
        <taxon>Dikarya</taxon>
        <taxon>Ascomycota</taxon>
        <taxon>Pezizomycotina</taxon>
        <taxon>Sordariomycetes</taxon>
        <taxon>Sordariomycetidae</taxon>
        <taxon>Sordariales</taxon>
        <taxon>Podosporaceae</taxon>
        <taxon>Podospora</taxon>
    </lineage>
</organism>